<keyword evidence="4" id="KW-0378">Hydrolase</keyword>
<keyword evidence="5" id="KW-1185">Reference proteome</keyword>
<dbReference type="SUPFAM" id="SSF48208">
    <property type="entry name" value="Six-hairpin glycosidases"/>
    <property type="match status" value="1"/>
</dbReference>
<dbReference type="InterPro" id="IPR016518">
    <property type="entry name" value="Alpha-L-fucosidase"/>
</dbReference>
<reference evidence="4 5" key="1">
    <citation type="submission" date="2022-05" db="EMBL/GenBank/DDBJ databases">
        <authorList>
            <person name="Park J.-S."/>
        </authorList>
    </citation>
    <scope>NUCLEOTIDE SEQUENCE [LARGE SCALE GENOMIC DNA]</scope>
    <source>
        <strain evidence="4 5">2012CJ35-5</strain>
    </source>
</reference>
<evidence type="ECO:0000259" key="3">
    <source>
        <dbReference type="Pfam" id="PF22124"/>
    </source>
</evidence>
<dbReference type="PANTHER" id="PTHR31084">
    <property type="entry name" value="ALPHA-L-FUCOSIDASE 2"/>
    <property type="match status" value="1"/>
</dbReference>
<dbReference type="InterPro" id="IPR027414">
    <property type="entry name" value="GH95_N_dom"/>
</dbReference>
<dbReference type="Pfam" id="PF21307">
    <property type="entry name" value="Glyco_hydro_95_C"/>
    <property type="match status" value="1"/>
</dbReference>
<dbReference type="Proteomes" id="UP001203607">
    <property type="component" value="Unassembled WGS sequence"/>
</dbReference>
<protein>
    <submittedName>
        <fullName evidence="4">Glycoside hydrolase family 95 protein</fullName>
    </submittedName>
</protein>
<accession>A0ABT0PU90</accession>
<dbReference type="InterPro" id="IPR012341">
    <property type="entry name" value="6hp_glycosidase-like_sf"/>
</dbReference>
<dbReference type="InterPro" id="IPR008928">
    <property type="entry name" value="6-hairpin_glycosidase_sf"/>
</dbReference>
<feature type="domain" description="Alpha fucosidase A-like C-terminal" evidence="2">
    <location>
        <begin position="717"/>
        <end position="781"/>
    </location>
</feature>
<dbReference type="PROSITE" id="PS51257">
    <property type="entry name" value="PROKAR_LIPOPROTEIN"/>
    <property type="match status" value="1"/>
</dbReference>
<name>A0ABT0PU90_9FLAO</name>
<dbReference type="Gene3D" id="1.50.10.10">
    <property type="match status" value="1"/>
</dbReference>
<evidence type="ECO:0000313" key="4">
    <source>
        <dbReference type="EMBL" id="MCL6274915.1"/>
    </source>
</evidence>
<proteinExistence type="predicted"/>
<dbReference type="GO" id="GO:0016787">
    <property type="term" value="F:hydrolase activity"/>
    <property type="evidence" value="ECO:0007669"/>
    <property type="project" value="UniProtKB-KW"/>
</dbReference>
<dbReference type="PIRSF" id="PIRSF007663">
    <property type="entry name" value="UCP007663"/>
    <property type="match status" value="1"/>
</dbReference>
<dbReference type="InterPro" id="IPR054363">
    <property type="entry name" value="GH95_cat"/>
</dbReference>
<dbReference type="Pfam" id="PF14498">
    <property type="entry name" value="Glyco_hyd_65N_2"/>
    <property type="match status" value="1"/>
</dbReference>
<organism evidence="4 5">
    <name type="scientific">Flagellimonas spongiicola</name>
    <dbReference type="NCBI Taxonomy" id="2942208"/>
    <lineage>
        <taxon>Bacteria</taxon>
        <taxon>Pseudomonadati</taxon>
        <taxon>Bacteroidota</taxon>
        <taxon>Flavobacteriia</taxon>
        <taxon>Flavobacteriales</taxon>
        <taxon>Flavobacteriaceae</taxon>
        <taxon>Flagellimonas</taxon>
    </lineage>
</organism>
<feature type="domain" description="Glycosyl hydrolase family 95 N-terminal" evidence="1">
    <location>
        <begin position="40"/>
        <end position="286"/>
    </location>
</feature>
<sequence>MKSPINIGIFSMKLIGILLLVLATACTTQLENPKPDELKLWYTKEAKSWMREALPIGNGYMGAMVFGGIDKEQIQFNEESLWSGGPGEWEAYNGGNRAGAHEYLPLVRELLSAGKYEEAHQLAGKELTGVIKNNTEHGLWEGYGAYQAFGDLYVEVENVGAITEYKRELNISKALAEVRYKSGDTNHKRSYFANYPNRVMVFKFENDANGGLDYDIELQTPHTNVQYHQHADELILEGKLQNNGMAFGARVLVTSNDGQISITENKINVESAKSVTLKLIAETDYTTDYPHYKGNDFESHLAQRATILKTKSFDNLLAEHIADYQTLFNRVSLELGSTEANTLPTDERLLKYGKGFADPSLESLYFQYGRYLLISSSRPGTLPANLQGKWNDKMAPPWASDYHMNINEQMIYWPAESTNLSECHKPLLDYMETLVEPGKRSARDFFNADGWIVNTMNNTFGFTAPGWDFPWGFFPGGAAWLSQHAWEHYGYTQDEVYLEEQAFPLMKEAAQFWLDYLVESEDGFLVSAPSYSPEHGGISSGASMDMQIVWDLFTNCIAACELLEEESEFKKQLESAKNKLLPPQIGSWGQLQEWKEDRDDPKNKHRHISHLFALHPGNQINLEDTPDLAQAAKVSLNARGDEGTGWSLGWKINFWARLQDGNRSHKMISRLLRTTTDEGFDMIQGGGTYNNLLCAHPPFQLDGNMGATAGIAEMLLQSQGGRIRLLPALPDAWKSGSVTGLKARGNFEIDMKWHKGRLQWSRIKSILGNNCTLEYNGIKRNITLGENQTLVLGPDLLPLD</sequence>
<dbReference type="PANTHER" id="PTHR31084:SF19">
    <property type="entry name" value="GLYCOSYL HYDROLASE FAMILY 95 N-TERMINAL DOMAIN-CONTAINING PROTEIN"/>
    <property type="match status" value="1"/>
</dbReference>
<dbReference type="RefSeq" id="WP_249658102.1">
    <property type="nucleotide sequence ID" value="NZ_JAMFMA010000003.1"/>
</dbReference>
<evidence type="ECO:0000259" key="1">
    <source>
        <dbReference type="Pfam" id="PF14498"/>
    </source>
</evidence>
<gene>
    <name evidence="4" type="ORF">M3P19_12915</name>
</gene>
<dbReference type="EMBL" id="JAMFMA010000003">
    <property type="protein sequence ID" value="MCL6274915.1"/>
    <property type="molecule type" value="Genomic_DNA"/>
</dbReference>
<evidence type="ECO:0000313" key="5">
    <source>
        <dbReference type="Proteomes" id="UP001203607"/>
    </source>
</evidence>
<feature type="domain" description="Glycosyl hydrolase family 95 catalytic" evidence="3">
    <location>
        <begin position="312"/>
        <end position="715"/>
    </location>
</feature>
<evidence type="ECO:0000259" key="2">
    <source>
        <dbReference type="Pfam" id="PF21307"/>
    </source>
</evidence>
<dbReference type="Gene3D" id="2.70.98.50">
    <property type="entry name" value="putative glycoside hydrolase family protein from bacillus halodurans"/>
    <property type="match status" value="1"/>
</dbReference>
<dbReference type="InterPro" id="IPR049053">
    <property type="entry name" value="AFCA-like_C"/>
</dbReference>
<comment type="caution">
    <text evidence="4">The sequence shown here is derived from an EMBL/GenBank/DDBJ whole genome shotgun (WGS) entry which is preliminary data.</text>
</comment>
<dbReference type="Pfam" id="PF22124">
    <property type="entry name" value="Glyco_hydro_95_cat"/>
    <property type="match status" value="1"/>
</dbReference>